<name>A0A7J7IM01_9RHOD</name>
<feature type="region of interest" description="Disordered" evidence="1">
    <location>
        <begin position="1"/>
        <end position="32"/>
    </location>
</feature>
<dbReference type="InterPro" id="IPR036322">
    <property type="entry name" value="WD40_repeat_dom_sf"/>
</dbReference>
<organism evidence="2 3">
    <name type="scientific">Cyanidiococcus yangmingshanensis</name>
    <dbReference type="NCBI Taxonomy" id="2690220"/>
    <lineage>
        <taxon>Eukaryota</taxon>
        <taxon>Rhodophyta</taxon>
        <taxon>Bangiophyceae</taxon>
        <taxon>Cyanidiales</taxon>
        <taxon>Cyanidiaceae</taxon>
        <taxon>Cyanidiococcus</taxon>
    </lineage>
</organism>
<dbReference type="Proteomes" id="UP000530660">
    <property type="component" value="Unassembled WGS sequence"/>
</dbReference>
<keyword evidence="3" id="KW-1185">Reference proteome</keyword>
<proteinExistence type="predicted"/>
<accession>A0A7J7IM01</accession>
<evidence type="ECO:0000313" key="3">
    <source>
        <dbReference type="Proteomes" id="UP000530660"/>
    </source>
</evidence>
<reference evidence="2 3" key="1">
    <citation type="journal article" date="2020" name="J. Phycol.">
        <title>Comparative genome analysis reveals Cyanidiococcus gen. nov., a new extremophilic red algal genus sister to Cyanidioschyzon (Cyanidioschyzonaceae, Rhodophyta).</title>
        <authorList>
            <person name="Liu S.-L."/>
            <person name="Chiang Y.-R."/>
            <person name="Yoon H.S."/>
            <person name="Fu H.-Y."/>
        </authorList>
    </citation>
    <scope>NUCLEOTIDE SEQUENCE [LARGE SCALE GENOMIC DNA]</scope>
    <source>
        <strain evidence="2 3">THAL066</strain>
    </source>
</reference>
<protein>
    <submittedName>
        <fullName evidence="2">Uncharacterized protein</fullName>
    </submittedName>
</protein>
<dbReference type="OrthoDB" id="540662at2759"/>
<dbReference type="Gene3D" id="2.130.10.10">
    <property type="entry name" value="YVTN repeat-like/Quinoprotein amine dehydrogenase"/>
    <property type="match status" value="1"/>
</dbReference>
<evidence type="ECO:0000313" key="2">
    <source>
        <dbReference type="EMBL" id="KAF6004146.1"/>
    </source>
</evidence>
<evidence type="ECO:0000256" key="1">
    <source>
        <dbReference type="SAM" id="MobiDB-lite"/>
    </source>
</evidence>
<dbReference type="EMBL" id="VWRR01000004">
    <property type="protein sequence ID" value="KAF6004146.1"/>
    <property type="molecule type" value="Genomic_DNA"/>
</dbReference>
<dbReference type="AlphaFoldDB" id="A0A7J7IM01"/>
<comment type="caution">
    <text evidence="2">The sequence shown here is derived from an EMBL/GenBank/DDBJ whole genome shotgun (WGS) entry which is preliminary data.</text>
</comment>
<dbReference type="InterPro" id="IPR015943">
    <property type="entry name" value="WD40/YVTN_repeat-like_dom_sf"/>
</dbReference>
<dbReference type="SUPFAM" id="SSF50978">
    <property type="entry name" value="WD40 repeat-like"/>
    <property type="match status" value="1"/>
</dbReference>
<sequence>MTEQAMTGCYQPGDAQNRRSSDGFPHALQHSSDDVPRGLRHAMFGVVWSAGCARLARRCGARECTSCWRDTISTSYDSGIPGSIGVGRYRGPTRRCSIRSCWSGTPSWSRGTPNRDLPHCWRFEPLEHHAHMVIAMHPEGVLCATSANTPVLLWDLRTPDTIARLPAGLGATRETNGVLQIEFALNGHSIGIRSNDGSMIIYDLRKRLCIESVRNCADAPPKKPGRGSCFAFHPSGLCVAASFREPAGYVTMRLLSLRNAAVTKRLQPLAGSTKYGWICASWDVASDRLTAIPSNGLDMSAWLCNRTGLLSIW</sequence>
<gene>
    <name evidence="2" type="ORF">F1559_002536</name>
</gene>